<dbReference type="AlphaFoldDB" id="A0AA85F821"/>
<dbReference type="Proteomes" id="UP000050792">
    <property type="component" value="Unassembled WGS sequence"/>
</dbReference>
<feature type="compositionally biased region" description="Polar residues" evidence="1">
    <location>
        <begin position="557"/>
        <end position="573"/>
    </location>
</feature>
<feature type="compositionally biased region" description="Polar residues" evidence="1">
    <location>
        <begin position="118"/>
        <end position="130"/>
    </location>
</feature>
<name>A0AA85F821_9TREM</name>
<feature type="region of interest" description="Disordered" evidence="1">
    <location>
        <begin position="383"/>
        <end position="403"/>
    </location>
</feature>
<feature type="region of interest" description="Disordered" evidence="1">
    <location>
        <begin position="557"/>
        <end position="592"/>
    </location>
</feature>
<feature type="compositionally biased region" description="Polar residues" evidence="1">
    <location>
        <begin position="677"/>
        <end position="699"/>
    </location>
</feature>
<feature type="compositionally biased region" description="Basic and acidic residues" evidence="1">
    <location>
        <begin position="644"/>
        <end position="661"/>
    </location>
</feature>
<sequence>MLRPTDSPNVSAACEPFRPYGIAPGLVKQVREKFQSDISMHELSKNINSGVKHHSATARLTCAYENLLLNDKGIQRHNTYPNRRIQSAGRASDLSTHASLTVHRLNGRPRTESFLNTLKPSRESPASQVSLRDCGKSTPPVHANEYRTQTAICGHRVENINGYNTVSSNMSSVGRDKSFSGNRDLLNFNENKNKPKESESSSFTKNNIRTDFKHPAILPKPSKSELNKDSLVDFMIPRGYQGSKRSIQFIYSADERFFTKKSENPSTENAKSRSLEGGYTLFSNQACLANPDQKNTTININTRNHTIANPFVRFNDSYPNHTTIKSKNASNSNSTSDLWGKDGEGERIKVSSTFTKSNKPLESIACKRSTTSDTTQAVTETVNSNSVCPRSSHLNGNPYHTARPVIVNGPKTTKPIYTSVKLSSVSSTLQPFSKIQSGRNFSQVQRKLFQSENSNYSEAEDSSLPIIKPEKSHKNLNDKEDTEIFTAVRTVQQRNTVSTEKSNSVLSKSKFNLTPATKPSIKGSKLPGNISSKKVDAHPTDIREPIKSAVVDINVPNASTNGLDETSKNTVVDQSHAEDTEKTYPGVNNKHHKANEKLSNLPYHKRQVNYTILDSVMGEMEQLFSGKQTNTQSKLSRIHSFAREKAMQCREERENNEHNDANDSNLAKTPEEGSVDKNYTTANGSDSYSNIETISSVPQPKNERQSEGFQAALRAVEKNLKLFSGTEDSQSLKSNKIDDVSENIIKDGSNSQIVCSATEKRSADPCNPTHVKIVINNGDKFKKHQNVLNQFNSIKITTLTKESIVQNDQVSEDQSNNINQFVDSENHSDSSVTDSQQLISHPRTSFPRPQWSQTLSSYMWSSVQNNKTYHTRSSNTMNRCLSNTDGINIDQTIPATQFSQNIRHFPRLSAAEIPCERPKSAPVKNCIKKLNLDCKTYSVHQPGILANGNMNIC</sequence>
<feature type="region of interest" description="Disordered" evidence="1">
    <location>
        <begin position="118"/>
        <end position="142"/>
    </location>
</feature>
<dbReference type="WBParaSite" id="SRDH1_37430.1">
    <property type="protein sequence ID" value="SRDH1_37430.1"/>
    <property type="gene ID" value="SRDH1_37430"/>
</dbReference>
<feature type="compositionally biased region" description="Polar residues" evidence="1">
    <location>
        <begin position="383"/>
        <end position="395"/>
    </location>
</feature>
<proteinExistence type="predicted"/>
<protein>
    <submittedName>
        <fullName evidence="3">Uncharacterized protein</fullName>
    </submittedName>
</protein>
<feature type="region of interest" description="Disordered" evidence="1">
    <location>
        <begin position="171"/>
        <end position="206"/>
    </location>
</feature>
<evidence type="ECO:0000313" key="2">
    <source>
        <dbReference type="Proteomes" id="UP000050792"/>
    </source>
</evidence>
<feature type="compositionally biased region" description="Polar residues" evidence="1">
    <location>
        <begin position="822"/>
        <end position="843"/>
    </location>
</feature>
<feature type="region of interest" description="Disordered" evidence="1">
    <location>
        <begin position="516"/>
        <end position="537"/>
    </location>
</feature>
<feature type="compositionally biased region" description="Low complexity" evidence="1">
    <location>
        <begin position="322"/>
        <end position="336"/>
    </location>
</feature>
<reference evidence="2" key="1">
    <citation type="submission" date="2022-06" db="EMBL/GenBank/DDBJ databases">
        <authorList>
            <person name="Berger JAMES D."/>
            <person name="Berger JAMES D."/>
        </authorList>
    </citation>
    <scope>NUCLEOTIDE SEQUENCE [LARGE SCALE GENOMIC DNA]</scope>
</reference>
<feature type="region of interest" description="Disordered" evidence="1">
    <location>
        <begin position="822"/>
        <end position="847"/>
    </location>
</feature>
<feature type="region of interest" description="Disordered" evidence="1">
    <location>
        <begin position="322"/>
        <end position="343"/>
    </location>
</feature>
<feature type="region of interest" description="Disordered" evidence="1">
    <location>
        <begin position="644"/>
        <end position="708"/>
    </location>
</feature>
<evidence type="ECO:0000313" key="3">
    <source>
        <dbReference type="WBParaSite" id="SRDH1_37430.1"/>
    </source>
</evidence>
<evidence type="ECO:0000256" key="1">
    <source>
        <dbReference type="SAM" id="MobiDB-lite"/>
    </source>
</evidence>
<organism evidence="2 3">
    <name type="scientific">Schistosoma rodhaini</name>
    <dbReference type="NCBI Taxonomy" id="6188"/>
    <lineage>
        <taxon>Eukaryota</taxon>
        <taxon>Metazoa</taxon>
        <taxon>Spiralia</taxon>
        <taxon>Lophotrochozoa</taxon>
        <taxon>Platyhelminthes</taxon>
        <taxon>Trematoda</taxon>
        <taxon>Digenea</taxon>
        <taxon>Strigeidida</taxon>
        <taxon>Schistosomatoidea</taxon>
        <taxon>Schistosomatidae</taxon>
        <taxon>Schistosoma</taxon>
    </lineage>
</organism>
<accession>A0AA85F821</accession>
<reference evidence="3" key="2">
    <citation type="submission" date="2023-11" db="UniProtKB">
        <authorList>
            <consortium name="WormBaseParasite"/>
        </authorList>
    </citation>
    <scope>IDENTIFICATION</scope>
</reference>
<keyword evidence="2" id="KW-1185">Reference proteome</keyword>